<dbReference type="SMART" id="SM00034">
    <property type="entry name" value="CLECT"/>
    <property type="match status" value="1"/>
</dbReference>
<sequence>ILCAFPIETNTGGRIWYRLAAVCLGLLSVLLLAAFTVPWVKFITERDQLQTSYTNLTIERDQLQTRLINLTTERDQLKTSLIYLTTERGQIQTSLATERDRFQRWLSELVRELNKPGWIYFSSSIYYISTEKKSWYGSRQECRKTGADLVTIHNKEEQDFIEMLRRGQKVWIGLTDRETEGIWKWVDGSGLTTRFWGHGDPTGYGDCVVTGHWSDPVNNWADYTCNYQFVWMCKKTIFS</sequence>
<keyword evidence="3" id="KW-0175">Coiled coil</keyword>
<feature type="domain" description="C-type lectin" evidence="5">
    <location>
        <begin position="121"/>
        <end position="234"/>
    </location>
</feature>
<dbReference type="GO" id="GO:0030246">
    <property type="term" value="F:carbohydrate binding"/>
    <property type="evidence" value="ECO:0007669"/>
    <property type="project" value="UniProtKB-KW"/>
</dbReference>
<feature type="coiled-coil region" evidence="3">
    <location>
        <begin position="46"/>
        <end position="80"/>
    </location>
</feature>
<dbReference type="InterPro" id="IPR033989">
    <property type="entry name" value="CD209-like_CTLD"/>
</dbReference>
<dbReference type="PROSITE" id="PS00615">
    <property type="entry name" value="C_TYPE_LECTIN_1"/>
    <property type="match status" value="1"/>
</dbReference>
<evidence type="ECO:0000313" key="7">
    <source>
        <dbReference type="Proteomes" id="UP001501920"/>
    </source>
</evidence>
<dbReference type="InterPro" id="IPR001304">
    <property type="entry name" value="C-type_lectin-like"/>
</dbReference>
<dbReference type="InterPro" id="IPR016187">
    <property type="entry name" value="CTDL_fold"/>
</dbReference>
<evidence type="ECO:0000259" key="5">
    <source>
        <dbReference type="PROSITE" id="PS50041"/>
    </source>
</evidence>
<keyword evidence="1" id="KW-0430">Lectin</keyword>
<dbReference type="InterPro" id="IPR016186">
    <property type="entry name" value="C-type_lectin-like/link_sf"/>
</dbReference>
<dbReference type="Proteomes" id="UP001501920">
    <property type="component" value="Chromosome 22"/>
</dbReference>
<name>A0AAR2KPL0_PYGNA</name>
<dbReference type="Ensembl" id="ENSPNAT00000059953.1">
    <property type="protein sequence ID" value="ENSPNAP00000066220.1"/>
    <property type="gene ID" value="ENSPNAG00000032251.1"/>
</dbReference>
<protein>
    <recommendedName>
        <fullName evidence="5">C-type lectin domain-containing protein</fullName>
    </recommendedName>
</protein>
<dbReference type="PANTHER" id="PTHR22803">
    <property type="entry name" value="MANNOSE, PHOSPHOLIPASE, LECTIN RECEPTOR RELATED"/>
    <property type="match status" value="1"/>
</dbReference>
<evidence type="ECO:0000256" key="3">
    <source>
        <dbReference type="SAM" id="Coils"/>
    </source>
</evidence>
<organism evidence="6 7">
    <name type="scientific">Pygocentrus nattereri</name>
    <name type="common">Red-bellied piranha</name>
    <dbReference type="NCBI Taxonomy" id="42514"/>
    <lineage>
        <taxon>Eukaryota</taxon>
        <taxon>Metazoa</taxon>
        <taxon>Chordata</taxon>
        <taxon>Craniata</taxon>
        <taxon>Vertebrata</taxon>
        <taxon>Euteleostomi</taxon>
        <taxon>Actinopterygii</taxon>
        <taxon>Neopterygii</taxon>
        <taxon>Teleostei</taxon>
        <taxon>Ostariophysi</taxon>
        <taxon>Characiformes</taxon>
        <taxon>Characoidei</taxon>
        <taxon>Pygocentrus</taxon>
    </lineage>
</organism>
<evidence type="ECO:0000256" key="1">
    <source>
        <dbReference type="ARBA" id="ARBA00022734"/>
    </source>
</evidence>
<proteinExistence type="predicted"/>
<reference evidence="6 7" key="1">
    <citation type="submission" date="2020-10" db="EMBL/GenBank/DDBJ databases">
        <title>Pygocentrus nattereri (red-bellied piranha) genome, fPygNat1, primary haplotype.</title>
        <authorList>
            <person name="Myers G."/>
            <person name="Meyer A."/>
            <person name="Karagic N."/>
            <person name="Pippel M."/>
            <person name="Winkler S."/>
            <person name="Tracey A."/>
            <person name="Wood J."/>
            <person name="Formenti G."/>
            <person name="Howe K."/>
            <person name="Fedrigo O."/>
            <person name="Jarvis E.D."/>
        </authorList>
    </citation>
    <scope>NUCLEOTIDE SEQUENCE [LARGE SCALE GENOMIC DNA]</scope>
</reference>
<reference evidence="6" key="2">
    <citation type="submission" date="2025-08" db="UniProtKB">
        <authorList>
            <consortium name="Ensembl"/>
        </authorList>
    </citation>
    <scope>IDENTIFICATION</scope>
</reference>
<keyword evidence="2" id="KW-1015">Disulfide bond</keyword>
<dbReference type="Gene3D" id="1.20.5.400">
    <property type="match status" value="1"/>
</dbReference>
<evidence type="ECO:0000256" key="2">
    <source>
        <dbReference type="ARBA" id="ARBA00023157"/>
    </source>
</evidence>
<dbReference type="InterPro" id="IPR050111">
    <property type="entry name" value="C-type_lectin/snaclec_domain"/>
</dbReference>
<dbReference type="PROSITE" id="PS50041">
    <property type="entry name" value="C_TYPE_LECTIN_2"/>
    <property type="match status" value="1"/>
</dbReference>
<dbReference type="Gene3D" id="3.10.100.10">
    <property type="entry name" value="Mannose-Binding Protein A, subunit A"/>
    <property type="match status" value="1"/>
</dbReference>
<accession>A0AAR2KPL0</accession>
<dbReference type="Pfam" id="PF00059">
    <property type="entry name" value="Lectin_C"/>
    <property type="match status" value="1"/>
</dbReference>
<dbReference type="GeneTree" id="ENSGT01020000230338"/>
<keyword evidence="4" id="KW-0472">Membrane</keyword>
<dbReference type="CDD" id="cd03590">
    <property type="entry name" value="CLECT_DC-SIGN_like"/>
    <property type="match status" value="1"/>
</dbReference>
<dbReference type="AlphaFoldDB" id="A0AAR2KPL0"/>
<keyword evidence="4" id="KW-0812">Transmembrane</keyword>
<feature type="transmembrane region" description="Helical" evidence="4">
    <location>
        <begin position="15"/>
        <end position="40"/>
    </location>
</feature>
<evidence type="ECO:0000313" key="6">
    <source>
        <dbReference type="Ensembl" id="ENSPNAP00000066220.1"/>
    </source>
</evidence>
<keyword evidence="7" id="KW-1185">Reference proteome</keyword>
<evidence type="ECO:0000256" key="4">
    <source>
        <dbReference type="SAM" id="Phobius"/>
    </source>
</evidence>
<keyword evidence="4" id="KW-1133">Transmembrane helix</keyword>
<dbReference type="SUPFAM" id="SSF56436">
    <property type="entry name" value="C-type lectin-like"/>
    <property type="match status" value="1"/>
</dbReference>
<reference evidence="6" key="3">
    <citation type="submission" date="2025-09" db="UniProtKB">
        <authorList>
            <consortium name="Ensembl"/>
        </authorList>
    </citation>
    <scope>IDENTIFICATION</scope>
</reference>
<dbReference type="InterPro" id="IPR018378">
    <property type="entry name" value="C-type_lectin_CS"/>
</dbReference>